<accession>A0ABS0AU01</accession>
<gene>
    <name evidence="2" type="ORF">Y5W_02910</name>
</gene>
<feature type="domain" description="Helicase ATP-binding" evidence="1">
    <location>
        <begin position="294"/>
        <end position="512"/>
    </location>
</feature>
<evidence type="ECO:0000259" key="1">
    <source>
        <dbReference type="PROSITE" id="PS51192"/>
    </source>
</evidence>
<dbReference type="InterPro" id="IPR007409">
    <property type="entry name" value="Restrct_endonuc_type1_HsdR_N"/>
</dbReference>
<dbReference type="InterPro" id="IPR014001">
    <property type="entry name" value="Helicase_ATP-bd"/>
</dbReference>
<protein>
    <submittedName>
        <fullName evidence="2">Type III restriction enzyme, res subunit</fullName>
    </submittedName>
</protein>
<dbReference type="PANTHER" id="PTHR42927:SF1">
    <property type="entry name" value="HELICASE SUPERFAMILY 1 AND 2 DOMAIN-CONTAINING PROTEIN"/>
    <property type="match status" value="1"/>
</dbReference>
<organism evidence="2 3">
    <name type="scientific">Alloalcanivorax profundimaris</name>
    <dbReference type="NCBI Taxonomy" id="2735259"/>
    <lineage>
        <taxon>Bacteria</taxon>
        <taxon>Pseudomonadati</taxon>
        <taxon>Pseudomonadota</taxon>
        <taxon>Gammaproteobacteria</taxon>
        <taxon>Oceanospirillales</taxon>
        <taxon>Alcanivoracaceae</taxon>
        <taxon>Alloalcanivorax</taxon>
    </lineage>
</organism>
<dbReference type="PROSITE" id="PS51192">
    <property type="entry name" value="HELICASE_ATP_BIND_1"/>
    <property type="match status" value="1"/>
</dbReference>
<dbReference type="Gene3D" id="3.40.50.300">
    <property type="entry name" value="P-loop containing nucleotide triphosphate hydrolases"/>
    <property type="match status" value="2"/>
</dbReference>
<dbReference type="CDD" id="cd22332">
    <property type="entry name" value="HsdR_N"/>
    <property type="match status" value="1"/>
</dbReference>
<dbReference type="RefSeq" id="WP_194865795.1">
    <property type="nucleotide sequence ID" value="NZ_ARXX01000052.1"/>
</dbReference>
<dbReference type="Pfam" id="PF22679">
    <property type="entry name" value="T1R_D3-like"/>
    <property type="match status" value="1"/>
</dbReference>
<dbReference type="SMART" id="SM00487">
    <property type="entry name" value="DEXDc"/>
    <property type="match status" value="1"/>
</dbReference>
<dbReference type="Gene3D" id="3.90.1570.50">
    <property type="match status" value="1"/>
</dbReference>
<dbReference type="InterPro" id="IPR055180">
    <property type="entry name" value="HsdR_RecA-like_helicase_dom_2"/>
</dbReference>
<evidence type="ECO:0000313" key="3">
    <source>
        <dbReference type="Proteomes" id="UP000662703"/>
    </source>
</evidence>
<proteinExistence type="predicted"/>
<dbReference type="PANTHER" id="PTHR42927">
    <property type="entry name" value="HELICASE SUPERFAMILY 1 AND 2 DOMAIN-CONTAINING PROTEIN"/>
    <property type="match status" value="1"/>
</dbReference>
<dbReference type="InterPro" id="IPR027417">
    <property type="entry name" value="P-loop_NTPase"/>
</dbReference>
<reference evidence="2 3" key="1">
    <citation type="submission" date="2012-09" db="EMBL/GenBank/DDBJ databases">
        <title>Genome Sequence of alkane-degrading Bacterium Alcanivorax sp. 521-1.</title>
        <authorList>
            <person name="Lai Q."/>
            <person name="Shao Z."/>
        </authorList>
    </citation>
    <scope>NUCLEOTIDE SEQUENCE [LARGE SCALE GENOMIC DNA]</scope>
    <source>
        <strain evidence="2 3">521-1</strain>
    </source>
</reference>
<dbReference type="Proteomes" id="UP000662703">
    <property type="component" value="Unassembled WGS sequence"/>
</dbReference>
<evidence type="ECO:0000313" key="2">
    <source>
        <dbReference type="EMBL" id="MBF5057616.1"/>
    </source>
</evidence>
<dbReference type="InterPro" id="IPR040980">
    <property type="entry name" value="SWI2_SNF2"/>
</dbReference>
<name>A0ABS0AU01_9GAMM</name>
<dbReference type="EMBL" id="ARXX01000052">
    <property type="protein sequence ID" value="MBF5057616.1"/>
    <property type="molecule type" value="Genomic_DNA"/>
</dbReference>
<sequence length="1021" mass="116016">MHQEIYFEQVMEQSLSQKGGYRKGDPKGFDPARALFPAEVIAFIEASQPARWQQLVKLHGEKAEKVLLGSLVKELASKTALHVLRHGFKCYGKTFRLAFFAPNTGMNPEAAETYGHNRLRVTRQVRFSETHPKKSLDMVLSVNGLPVVTLELKNPMTGQTVDDAMAQYKNDRDPAEPIFRFKERALVHFALDPDQAFMTTRLTGASTWFLPFNRGYNHGAGNPPSDDGGYRTSYLWERVLTRDSLMDILARFLHLEVSETKVATQKGVKRKKKETLIFPRYHQLDAVRQLITSARAQGPGHNYLVQHSAGSGKSNSIAWLAHRLSSLHDSEDNKVFDTVVVITDRRVLDQQLQNTIYQFEHKQGVVQKIDENTQQLAQALSSGVPIVISTIQKFPFITQAMDTLAKKGEEVALDTGGKRFAVIVDEAHSSQSGETAMELRKVLNRDGIESAIAEEFLDVEEEALSEEARKALFAEMLKRPRQPNISFFAFTATPKFKTQAVFNEPGPDGQPPFHLYSMRQAIEEGFIMDVLDNYTTYNTYSGLIKSIEDDPQVPKRKAAKALARFMSLHPHNIAQKVEVIVEHFRHNTRHRIGGRAKAMVVTGSRLHAVRYKKAFDQYIKKHEITGIRSLVAFSGSVTDPDFPDHSYTEVGMNEGIKESELPERFDSEHYQVLLVAEKYQTGFDQPLLHTMYVDRRLAGIQAVQTLSRLNRTTAGKQDTFVLDFVNEPGEIYEAFKPYYEVSPPGEPSDPHQLYDLQHRLEEHQVFTEGEVNAFSEIWYKNRNEPTAADHQKINAVLDKAVDRYKALGEDEQDQFKGQLASFRNLYAFLAQIIPYQDSSLEKLYSYGRFLLHKLPRDADDTVFELEDEVSLKYYRLQKISEGAIDLGVGEARPLYGPTEVGTGRAEDDEVELSTLIGKLNERFGTEFTPADQLFFDQIAASAAENDTLREAAQANTRDNFAYVFNRMLENLFIERMDGNEEIFGRLMNDDDFRRIAGEHLLGNVYERLQTEQEEASRHQGQ</sequence>
<keyword evidence="3" id="KW-1185">Reference proteome</keyword>
<dbReference type="SUPFAM" id="SSF52540">
    <property type="entry name" value="P-loop containing nucleoside triphosphate hydrolases"/>
    <property type="match status" value="1"/>
</dbReference>
<comment type="caution">
    <text evidence="2">The sequence shown here is derived from an EMBL/GenBank/DDBJ whole genome shotgun (WGS) entry which is preliminary data.</text>
</comment>
<dbReference type="Pfam" id="PF18766">
    <property type="entry name" value="SWI2_SNF2"/>
    <property type="match status" value="1"/>
</dbReference>
<dbReference type="Pfam" id="PF04313">
    <property type="entry name" value="HSDR_N"/>
    <property type="match status" value="1"/>
</dbReference>